<feature type="domain" description="HTH araC/xylS-type" evidence="4">
    <location>
        <begin position="230"/>
        <end position="328"/>
    </location>
</feature>
<dbReference type="InterPro" id="IPR018060">
    <property type="entry name" value="HTH_AraC"/>
</dbReference>
<accession>A0ABR5CZQ9</accession>
<sequence length="332" mass="37065">MDRGMISRGFVEDALQSLHQRGIDPASALAKAGIPVTAEGDGSVTNNQYGVLWLEIVDLIQDEFFGLARRPMRPGSFEMLCRCVMGSETLEVALRRSLRFLAIVLDDPRGRLSQKDGLAEVHLDDKDGTRSAFAHRTFWLIVLGIACWLIGRRIALRRVDFSSAAPQSRSDYGQFFGAPVQFDMRVSRLAFDASYLQLPVIREAGSLRLFLKNAPANILVRYRHDQGVSARLRSLLRQSTPHEWPGFDEIATRFKLSPATLRRKLQGEGQSFNSIKDELRYAAARDILASGNEAIASIASRLGYAEPSAFHRAFLKWSGSTPAAYRKTFFSP</sequence>
<protein>
    <submittedName>
        <fullName evidence="5">AraC family transcriptional regulator</fullName>
    </submittedName>
</protein>
<dbReference type="Proteomes" id="UP000032564">
    <property type="component" value="Unassembled WGS sequence"/>
</dbReference>
<organism evidence="5 6">
    <name type="scientific">Agrobacterium arsenijevicii</name>
    <dbReference type="NCBI Taxonomy" id="1585697"/>
    <lineage>
        <taxon>Bacteria</taxon>
        <taxon>Pseudomonadati</taxon>
        <taxon>Pseudomonadota</taxon>
        <taxon>Alphaproteobacteria</taxon>
        <taxon>Hyphomicrobiales</taxon>
        <taxon>Rhizobiaceae</taxon>
        <taxon>Rhizobium/Agrobacterium group</taxon>
        <taxon>Agrobacterium</taxon>
    </lineage>
</organism>
<dbReference type="SMART" id="SM00342">
    <property type="entry name" value="HTH_ARAC"/>
    <property type="match status" value="1"/>
</dbReference>
<evidence type="ECO:0000256" key="1">
    <source>
        <dbReference type="ARBA" id="ARBA00023015"/>
    </source>
</evidence>
<keyword evidence="6" id="KW-1185">Reference proteome</keyword>
<comment type="caution">
    <text evidence="5">The sequence shown here is derived from an EMBL/GenBank/DDBJ whole genome shotgun (WGS) entry which is preliminary data.</text>
</comment>
<dbReference type="PROSITE" id="PS01124">
    <property type="entry name" value="HTH_ARAC_FAMILY_2"/>
    <property type="match status" value="1"/>
</dbReference>
<keyword evidence="3" id="KW-0804">Transcription</keyword>
<dbReference type="SUPFAM" id="SSF46689">
    <property type="entry name" value="Homeodomain-like"/>
    <property type="match status" value="1"/>
</dbReference>
<evidence type="ECO:0000256" key="2">
    <source>
        <dbReference type="ARBA" id="ARBA00023125"/>
    </source>
</evidence>
<dbReference type="EMBL" id="JWIT01000039">
    <property type="protein sequence ID" value="KJF70300.1"/>
    <property type="molecule type" value="Genomic_DNA"/>
</dbReference>
<dbReference type="PANTHER" id="PTHR47894:SF1">
    <property type="entry name" value="HTH-TYPE TRANSCRIPTIONAL REGULATOR VQSM"/>
    <property type="match status" value="1"/>
</dbReference>
<dbReference type="Pfam" id="PF12833">
    <property type="entry name" value="HTH_18"/>
    <property type="match status" value="1"/>
</dbReference>
<dbReference type="PANTHER" id="PTHR47894">
    <property type="entry name" value="HTH-TYPE TRANSCRIPTIONAL REGULATOR GADX"/>
    <property type="match status" value="1"/>
</dbReference>
<dbReference type="Gene3D" id="1.10.10.60">
    <property type="entry name" value="Homeodomain-like"/>
    <property type="match status" value="1"/>
</dbReference>
<keyword evidence="2" id="KW-0238">DNA-binding</keyword>
<gene>
    <name evidence="5" type="ORF">RP75_27150</name>
</gene>
<dbReference type="InterPro" id="IPR009057">
    <property type="entry name" value="Homeodomain-like_sf"/>
</dbReference>
<proteinExistence type="predicted"/>
<keyword evidence="1" id="KW-0805">Transcription regulation</keyword>
<evidence type="ECO:0000313" key="5">
    <source>
        <dbReference type="EMBL" id="KJF70300.1"/>
    </source>
</evidence>
<dbReference type="RefSeq" id="WP_045024296.1">
    <property type="nucleotide sequence ID" value="NZ_CP166106.1"/>
</dbReference>
<reference evidence="5 6" key="1">
    <citation type="submission" date="2014-12" db="EMBL/GenBank/DDBJ databases">
        <authorList>
            <person name="Kuzmanovic N."/>
            <person name="Pulawska J."/>
            <person name="Obradovic A."/>
        </authorList>
    </citation>
    <scope>NUCLEOTIDE SEQUENCE [LARGE SCALE GENOMIC DNA]</scope>
    <source>
        <strain evidence="5 6">KFB 330</strain>
    </source>
</reference>
<name>A0ABR5CZQ9_9HYPH</name>
<dbReference type="Pfam" id="PF12625">
    <property type="entry name" value="Arabinose_bd"/>
    <property type="match status" value="1"/>
</dbReference>
<evidence type="ECO:0000259" key="4">
    <source>
        <dbReference type="PROSITE" id="PS01124"/>
    </source>
</evidence>
<evidence type="ECO:0000313" key="6">
    <source>
        <dbReference type="Proteomes" id="UP000032564"/>
    </source>
</evidence>
<dbReference type="InterPro" id="IPR032687">
    <property type="entry name" value="AraC-type_N"/>
</dbReference>
<evidence type="ECO:0000256" key="3">
    <source>
        <dbReference type="ARBA" id="ARBA00023163"/>
    </source>
</evidence>